<dbReference type="PANTHER" id="PTHR11199">
    <property type="entry name" value="STROMAL ANTIGEN"/>
    <property type="match status" value="1"/>
</dbReference>
<proteinExistence type="inferred from homology"/>
<organism evidence="4 5">
    <name type="scientific">Rhinopomastus cyanomelas</name>
    <name type="common">Common scimitarbill</name>
    <dbReference type="NCBI Taxonomy" id="113115"/>
    <lineage>
        <taxon>Eukaryota</taxon>
        <taxon>Metazoa</taxon>
        <taxon>Chordata</taxon>
        <taxon>Craniata</taxon>
        <taxon>Vertebrata</taxon>
        <taxon>Euteleostomi</taxon>
        <taxon>Archelosauria</taxon>
        <taxon>Archosauria</taxon>
        <taxon>Dinosauria</taxon>
        <taxon>Saurischia</taxon>
        <taxon>Theropoda</taxon>
        <taxon>Coelurosauria</taxon>
        <taxon>Aves</taxon>
        <taxon>Neognathae</taxon>
        <taxon>Neoaves</taxon>
        <taxon>Telluraves</taxon>
        <taxon>Coraciimorphae</taxon>
        <taxon>Bucerotiformes</taxon>
        <taxon>Rhinopomastidae</taxon>
        <taxon>Rhinopomastus</taxon>
    </lineage>
</organism>
<dbReference type="InterPro" id="IPR011989">
    <property type="entry name" value="ARM-like"/>
</dbReference>
<dbReference type="GO" id="GO:0005634">
    <property type="term" value="C:nucleus"/>
    <property type="evidence" value="ECO:0007669"/>
    <property type="project" value="TreeGrafter"/>
</dbReference>
<reference evidence="4 5" key="1">
    <citation type="submission" date="2019-09" db="EMBL/GenBank/DDBJ databases">
        <title>Bird 10,000 Genomes (B10K) Project - Family phase.</title>
        <authorList>
            <person name="Zhang G."/>
        </authorList>
    </citation>
    <scope>NUCLEOTIDE SEQUENCE [LARGE SCALE GENOMIC DNA]</scope>
    <source>
        <strain evidence="4">B10K-DU-002-35</strain>
        <tissue evidence="4">Muscle</tissue>
    </source>
</reference>
<feature type="domain" description="SCD" evidence="3">
    <location>
        <begin position="21"/>
        <end position="106"/>
    </location>
</feature>
<dbReference type="Pfam" id="PF24571">
    <property type="entry name" value="HEAT_SCC3-SA"/>
    <property type="match status" value="1"/>
</dbReference>
<dbReference type="Gene3D" id="1.25.10.10">
    <property type="entry name" value="Leucine-rich Repeat Variant"/>
    <property type="match status" value="1"/>
</dbReference>
<dbReference type="Proteomes" id="UP000565785">
    <property type="component" value="Unassembled WGS sequence"/>
</dbReference>
<feature type="non-terminal residue" evidence="4">
    <location>
        <position position="267"/>
    </location>
</feature>
<keyword evidence="5" id="KW-1185">Reference proteome</keyword>
<dbReference type="AlphaFoldDB" id="A0A7L1NNC8"/>
<dbReference type="SUPFAM" id="SSF48371">
    <property type="entry name" value="ARM repeat"/>
    <property type="match status" value="1"/>
</dbReference>
<evidence type="ECO:0000256" key="1">
    <source>
        <dbReference type="ARBA" id="ARBA00005486"/>
    </source>
</evidence>
<dbReference type="GO" id="GO:0030893">
    <property type="term" value="C:meiotic cohesin complex"/>
    <property type="evidence" value="ECO:0007669"/>
    <property type="project" value="TreeGrafter"/>
</dbReference>
<gene>
    <name evidence="4" type="primary">Stag3</name>
    <name evidence="4" type="ORF">RHICYA_R01337</name>
</gene>
<dbReference type="InterPro" id="IPR039662">
    <property type="entry name" value="Cohesin_Scc3/SA"/>
</dbReference>
<feature type="non-terminal residue" evidence="4">
    <location>
        <position position="1"/>
    </location>
</feature>
<comment type="caution">
    <text evidence="4">The sequence shown here is derived from an EMBL/GenBank/DDBJ whole genome shotgun (WGS) entry which is preliminary data.</text>
</comment>
<keyword evidence="2" id="KW-0539">Nucleus</keyword>
<name>A0A7L1NNC8_RHICY</name>
<accession>A0A7L1NNC8</accession>
<dbReference type="GO" id="GO:0000785">
    <property type="term" value="C:chromatin"/>
    <property type="evidence" value="ECO:0007669"/>
    <property type="project" value="TreeGrafter"/>
</dbReference>
<dbReference type="InterPro" id="IPR016024">
    <property type="entry name" value="ARM-type_fold"/>
</dbReference>
<dbReference type="GO" id="GO:0034089">
    <property type="term" value="P:establishment of meiotic sister chromatid cohesion"/>
    <property type="evidence" value="ECO:0007669"/>
    <property type="project" value="TreeGrafter"/>
</dbReference>
<dbReference type="GO" id="GO:0003682">
    <property type="term" value="F:chromatin binding"/>
    <property type="evidence" value="ECO:0007669"/>
    <property type="project" value="TreeGrafter"/>
</dbReference>
<evidence type="ECO:0000256" key="2">
    <source>
        <dbReference type="ARBA" id="ARBA00023242"/>
    </source>
</evidence>
<evidence type="ECO:0000259" key="3">
    <source>
        <dbReference type="PROSITE" id="PS51425"/>
    </source>
</evidence>
<evidence type="ECO:0000313" key="4">
    <source>
        <dbReference type="EMBL" id="NXO01441.1"/>
    </source>
</evidence>
<protein>
    <submittedName>
        <fullName evidence="4">STAG3 protein</fullName>
    </submittedName>
</protein>
<dbReference type="PANTHER" id="PTHR11199:SF8">
    <property type="entry name" value="COHESIN SUBUNIT SA-3"/>
    <property type="match status" value="1"/>
</dbReference>
<dbReference type="Pfam" id="PF21581">
    <property type="entry name" value="SCD"/>
    <property type="match status" value="1"/>
</dbReference>
<dbReference type="OrthoDB" id="498590at2759"/>
<dbReference type="PROSITE" id="PS51425">
    <property type="entry name" value="SCD"/>
    <property type="match status" value="1"/>
</dbReference>
<comment type="similarity">
    <text evidence="1">Belongs to the SCC3 family.</text>
</comment>
<sequence length="267" mass="30288">QLQEQQQELENFMNSLFKGVFVHRYRDVVPSIRSSCLEELGYWMQKSPATFLTDGHLKYLGWTLYDKQGEVRLCCVKALQALYSQQDLVAHVELFTSRFKDRLVAMALDKEVQVAIEVVKLLTLVVENMEEALTDADCNSIYSLVFVANRSLAVAAGGFLYRRVLDPERGRMQEGSPPSSPVDSRIFFRLLVEFFIQSELHEHPTYLVDALWDCAGCHLRDWDTLSALLLEEGLPDQQEKVLVEVLAAAASWVVQGPPVGRHLGKKV</sequence>
<dbReference type="EMBL" id="VXBP01007890">
    <property type="protein sequence ID" value="NXO01441.1"/>
    <property type="molecule type" value="Genomic_DNA"/>
</dbReference>
<dbReference type="InterPro" id="IPR056396">
    <property type="entry name" value="HEAT_SCC3-SA"/>
</dbReference>
<evidence type="ECO:0000313" key="5">
    <source>
        <dbReference type="Proteomes" id="UP000565785"/>
    </source>
</evidence>
<dbReference type="InterPro" id="IPR020839">
    <property type="entry name" value="SCD"/>
</dbReference>